<feature type="chain" id="PRO_5042106096" evidence="2">
    <location>
        <begin position="22"/>
        <end position="497"/>
    </location>
</feature>
<dbReference type="Gene3D" id="3.60.20.10">
    <property type="entry name" value="Glutamine Phosphoribosylpyrophosphate, subunit 1, domain 1"/>
    <property type="match status" value="1"/>
</dbReference>
<dbReference type="InterPro" id="IPR029055">
    <property type="entry name" value="Ntn_hydrolases_N"/>
</dbReference>
<evidence type="ECO:0000256" key="1">
    <source>
        <dbReference type="SAM" id="MobiDB-lite"/>
    </source>
</evidence>
<sequence>MMKPALHLISLLFTISPIISSSANNDAAEATRYSTLPPTVFAPGGRLFGVERVAREAMGQQPSTTTEHDSAESCCTVFAMRCGVRQCSHDNEEDNRGELTIMVGIGPISPSLYRDVELYQQSRTDEHNIIAEQELNGAHDNDDADEQQISTNTVPFYKPLLAPEQQSSSSPLPISILSPTLVTATGGTSIDSSILLRRSIEVALSLYKLDNGGIDFFASHSLEGTTMLASTSTISGSGRGVQMMTARGGGGGGGASGVMIEALVRRIADMAQSSTQNSGGKYGRMLSSSLLAMGVQQSQHETVEQNHGDDDDNRDCRGEEDDTLCIWRVDPTGQFWKCDASAVGRGTVEVETELLSRVRRWKKNEANMKKQRIMVEEDGSSSTSSVAEEPTVSSADDDDDEMKQVMITNNDVRSYLSSLTEDEAVSVASDCLVNGIMNCKGAPSYNHHSEKRNGGNSSSLRDWMEYDLRRRMHCVILRSSCSSKQSSMKSYEIVRRL</sequence>
<evidence type="ECO:0000313" key="3">
    <source>
        <dbReference type="EMBL" id="KAK1733326.1"/>
    </source>
</evidence>
<dbReference type="EMBL" id="JATAAI010000051">
    <property type="protein sequence ID" value="KAK1733326.1"/>
    <property type="molecule type" value="Genomic_DNA"/>
</dbReference>
<comment type="caution">
    <text evidence="3">The sequence shown here is derived from an EMBL/GenBank/DDBJ whole genome shotgun (WGS) entry which is preliminary data.</text>
</comment>
<feature type="region of interest" description="Disordered" evidence="1">
    <location>
        <begin position="374"/>
        <end position="402"/>
    </location>
</feature>
<keyword evidence="4" id="KW-1185">Reference proteome</keyword>
<dbReference type="Proteomes" id="UP001224775">
    <property type="component" value="Unassembled WGS sequence"/>
</dbReference>
<feature type="compositionally biased region" description="Polar residues" evidence="1">
    <location>
        <begin position="380"/>
        <end position="394"/>
    </location>
</feature>
<dbReference type="AlphaFoldDB" id="A0AAD8XT24"/>
<keyword evidence="2" id="KW-0732">Signal</keyword>
<organism evidence="3 4">
    <name type="scientific">Skeletonema marinoi</name>
    <dbReference type="NCBI Taxonomy" id="267567"/>
    <lineage>
        <taxon>Eukaryota</taxon>
        <taxon>Sar</taxon>
        <taxon>Stramenopiles</taxon>
        <taxon>Ochrophyta</taxon>
        <taxon>Bacillariophyta</taxon>
        <taxon>Coscinodiscophyceae</taxon>
        <taxon>Thalassiosirophycidae</taxon>
        <taxon>Thalassiosirales</taxon>
        <taxon>Skeletonemataceae</taxon>
        <taxon>Skeletonema</taxon>
        <taxon>Skeletonema marinoi-dohrnii complex</taxon>
    </lineage>
</organism>
<evidence type="ECO:0000256" key="2">
    <source>
        <dbReference type="SAM" id="SignalP"/>
    </source>
</evidence>
<name>A0AAD8XT24_9STRA</name>
<feature type="region of interest" description="Disordered" evidence="1">
    <location>
        <begin position="295"/>
        <end position="316"/>
    </location>
</feature>
<reference evidence="3" key="1">
    <citation type="submission" date="2023-06" db="EMBL/GenBank/DDBJ databases">
        <title>Survivors Of The Sea: Transcriptome response of Skeletonema marinoi to long-term dormancy.</title>
        <authorList>
            <person name="Pinder M.I.M."/>
            <person name="Kourtchenko O."/>
            <person name="Robertson E.K."/>
            <person name="Larsson T."/>
            <person name="Maumus F."/>
            <person name="Osuna-Cruz C.M."/>
            <person name="Vancaester E."/>
            <person name="Stenow R."/>
            <person name="Vandepoele K."/>
            <person name="Ploug H."/>
            <person name="Bruchert V."/>
            <person name="Godhe A."/>
            <person name="Topel M."/>
        </authorList>
    </citation>
    <scope>NUCLEOTIDE SEQUENCE</scope>
    <source>
        <strain evidence="3">R05AC</strain>
    </source>
</reference>
<accession>A0AAD8XT24</accession>
<evidence type="ECO:0000313" key="4">
    <source>
        <dbReference type="Proteomes" id="UP001224775"/>
    </source>
</evidence>
<feature type="signal peptide" evidence="2">
    <location>
        <begin position="1"/>
        <end position="21"/>
    </location>
</feature>
<gene>
    <name evidence="3" type="ORF">QTG54_016043</name>
</gene>
<proteinExistence type="predicted"/>
<protein>
    <submittedName>
        <fullName evidence="3">Uncharacterized protein</fullName>
    </submittedName>
</protein>